<evidence type="ECO:0000313" key="2">
    <source>
        <dbReference type="Proteomes" id="UP000499080"/>
    </source>
</evidence>
<reference evidence="1 2" key="1">
    <citation type="journal article" date="2019" name="Sci. Rep.">
        <title>Orb-weaving spider Araneus ventricosus genome elucidates the spidroin gene catalogue.</title>
        <authorList>
            <person name="Kono N."/>
            <person name="Nakamura H."/>
            <person name="Ohtoshi R."/>
            <person name="Moran D.A.P."/>
            <person name="Shinohara A."/>
            <person name="Yoshida Y."/>
            <person name="Fujiwara M."/>
            <person name="Mori M."/>
            <person name="Tomita M."/>
            <person name="Arakawa K."/>
        </authorList>
    </citation>
    <scope>NUCLEOTIDE SEQUENCE [LARGE SCALE GENOMIC DNA]</scope>
</reference>
<comment type="caution">
    <text evidence="1">The sequence shown here is derived from an EMBL/GenBank/DDBJ whole genome shotgun (WGS) entry which is preliminary data.</text>
</comment>
<gene>
    <name evidence="1" type="ORF">AVEN_143753_1</name>
</gene>
<dbReference type="Proteomes" id="UP000499080">
    <property type="component" value="Unassembled WGS sequence"/>
</dbReference>
<dbReference type="EMBL" id="BGPR01000025">
    <property type="protein sequence ID" value="GBL81494.1"/>
    <property type="molecule type" value="Genomic_DNA"/>
</dbReference>
<proteinExistence type="predicted"/>
<accession>A0A4Y2AR56</accession>
<keyword evidence="2" id="KW-1185">Reference proteome</keyword>
<dbReference type="AlphaFoldDB" id="A0A4Y2AR56"/>
<sequence>MRAFRINLFIHTTWPHRCACAGMTSFRHVTTDFSMLTPHSEACVKKSTLLRLKLTELWSFKFHNFKPISTRVQQALRVQWRIFLEAAIEMVENHLKQRYSRLRNSVSFNLRREEEASFDESQASYRKISQVF</sequence>
<evidence type="ECO:0000313" key="1">
    <source>
        <dbReference type="EMBL" id="GBL81494.1"/>
    </source>
</evidence>
<protein>
    <submittedName>
        <fullName evidence="1">Uncharacterized protein</fullName>
    </submittedName>
</protein>
<organism evidence="1 2">
    <name type="scientific">Araneus ventricosus</name>
    <name type="common">Orbweaver spider</name>
    <name type="synonym">Epeira ventricosa</name>
    <dbReference type="NCBI Taxonomy" id="182803"/>
    <lineage>
        <taxon>Eukaryota</taxon>
        <taxon>Metazoa</taxon>
        <taxon>Ecdysozoa</taxon>
        <taxon>Arthropoda</taxon>
        <taxon>Chelicerata</taxon>
        <taxon>Arachnida</taxon>
        <taxon>Araneae</taxon>
        <taxon>Araneomorphae</taxon>
        <taxon>Entelegynae</taxon>
        <taxon>Araneoidea</taxon>
        <taxon>Araneidae</taxon>
        <taxon>Araneus</taxon>
    </lineage>
</organism>
<name>A0A4Y2AR56_ARAVE</name>